<organism evidence="7">
    <name type="scientific">viral metagenome</name>
    <dbReference type="NCBI Taxonomy" id="1070528"/>
    <lineage>
        <taxon>unclassified sequences</taxon>
        <taxon>metagenomes</taxon>
        <taxon>organismal metagenomes</taxon>
    </lineage>
</organism>
<evidence type="ECO:0000259" key="6">
    <source>
        <dbReference type="SMART" id="SM00737"/>
    </source>
</evidence>
<dbReference type="PANTHER" id="PTHR11306">
    <property type="entry name" value="NIEMANN PICK TYPE C2 PROTEIN NPC2-RELATED"/>
    <property type="match status" value="1"/>
</dbReference>
<keyword evidence="3" id="KW-0813">Transport</keyword>
<keyword evidence="5" id="KW-0445">Lipid transport</keyword>
<dbReference type="InterPro" id="IPR039670">
    <property type="entry name" value="NPC2-like"/>
</dbReference>
<name>A0A6C0JXG6_9ZZZZ</name>
<dbReference type="EMBL" id="MN740737">
    <property type="protein sequence ID" value="QHU09506.1"/>
    <property type="molecule type" value="Genomic_DNA"/>
</dbReference>
<feature type="domain" description="MD-2-related lipid-recognition" evidence="6">
    <location>
        <begin position="19"/>
        <end position="134"/>
    </location>
</feature>
<evidence type="ECO:0000256" key="4">
    <source>
        <dbReference type="ARBA" id="ARBA00022729"/>
    </source>
</evidence>
<dbReference type="Pfam" id="PF02221">
    <property type="entry name" value="E1_DerP2_DerF2"/>
    <property type="match status" value="1"/>
</dbReference>
<dbReference type="GO" id="GO:0015918">
    <property type="term" value="P:sterol transport"/>
    <property type="evidence" value="ECO:0007669"/>
    <property type="project" value="InterPro"/>
</dbReference>
<dbReference type="GO" id="GO:0032934">
    <property type="term" value="F:sterol binding"/>
    <property type="evidence" value="ECO:0007669"/>
    <property type="project" value="InterPro"/>
</dbReference>
<evidence type="ECO:0000256" key="5">
    <source>
        <dbReference type="ARBA" id="ARBA00023055"/>
    </source>
</evidence>
<proteinExistence type="predicted"/>
<dbReference type="Gene3D" id="2.60.40.770">
    <property type="match status" value="1"/>
</dbReference>
<dbReference type="SMART" id="SM00737">
    <property type="entry name" value="ML"/>
    <property type="match status" value="1"/>
</dbReference>
<sequence length="164" mass="17606">MFNSALLLALSASYFIANVKDCSSGTSLFTLNSAVVMPDTPKAGDNVSLTIDYTVPTNMTVTDGTAEFAITYAFIPITPTIEPLCANVACPVVAGRYTNESISVWPSGISGTVTTQMKWYNTGHDLLLCVGITWKTLSSDTRLLNRGSRFRKPSASASPMHSRI</sequence>
<accession>A0A6C0JXG6</accession>
<dbReference type="InterPro" id="IPR014756">
    <property type="entry name" value="Ig_E-set"/>
</dbReference>
<reference evidence="7" key="1">
    <citation type="journal article" date="2020" name="Nature">
        <title>Giant virus diversity and host interactions through global metagenomics.</title>
        <authorList>
            <person name="Schulz F."/>
            <person name="Roux S."/>
            <person name="Paez-Espino D."/>
            <person name="Jungbluth S."/>
            <person name="Walsh D.A."/>
            <person name="Denef V.J."/>
            <person name="McMahon K.D."/>
            <person name="Konstantinidis K.T."/>
            <person name="Eloe-Fadrosh E.A."/>
            <person name="Kyrpides N.C."/>
            <person name="Woyke T."/>
        </authorList>
    </citation>
    <scope>NUCLEOTIDE SEQUENCE</scope>
    <source>
        <strain evidence="7">GVMAG-S-1101164-105</strain>
    </source>
</reference>
<evidence type="ECO:0000313" key="7">
    <source>
        <dbReference type="EMBL" id="QHU09506.1"/>
    </source>
</evidence>
<evidence type="ECO:0000256" key="1">
    <source>
        <dbReference type="ARBA" id="ARBA00002053"/>
    </source>
</evidence>
<keyword evidence="4" id="KW-0732">Signal</keyword>
<dbReference type="PANTHER" id="PTHR11306:SF0">
    <property type="entry name" value="PHOSPHATIDYLGLYCEROL_PHOSPHATIDYLINOSITOL TRANSFER PROTEIN"/>
    <property type="match status" value="1"/>
</dbReference>
<dbReference type="SUPFAM" id="SSF81296">
    <property type="entry name" value="E set domains"/>
    <property type="match status" value="1"/>
</dbReference>
<evidence type="ECO:0000256" key="3">
    <source>
        <dbReference type="ARBA" id="ARBA00022448"/>
    </source>
</evidence>
<comment type="subunit">
    <text evidence="2">Monomer.</text>
</comment>
<comment type="function">
    <text evidence="1">Catalyzes the intermembrane transfer of phosphatidylglycerol and phosphatidylinositol.</text>
</comment>
<dbReference type="InterPro" id="IPR003172">
    <property type="entry name" value="ML_dom"/>
</dbReference>
<protein>
    <recommendedName>
        <fullName evidence="6">MD-2-related lipid-recognition domain-containing protein</fullName>
    </recommendedName>
</protein>
<dbReference type="AlphaFoldDB" id="A0A6C0JXG6"/>
<evidence type="ECO:0000256" key="2">
    <source>
        <dbReference type="ARBA" id="ARBA00011245"/>
    </source>
</evidence>